<keyword evidence="2" id="KW-0812">Transmembrane</keyword>
<feature type="transmembrane region" description="Helical" evidence="2">
    <location>
        <begin position="298"/>
        <end position="316"/>
    </location>
</feature>
<evidence type="ECO:0000313" key="3">
    <source>
        <dbReference type="EMBL" id="KAF9453843.1"/>
    </source>
</evidence>
<dbReference type="Proteomes" id="UP000807342">
    <property type="component" value="Unassembled WGS sequence"/>
</dbReference>
<feature type="region of interest" description="Disordered" evidence="1">
    <location>
        <begin position="154"/>
        <end position="173"/>
    </location>
</feature>
<proteinExistence type="predicted"/>
<feature type="non-terminal residue" evidence="3">
    <location>
        <position position="427"/>
    </location>
</feature>
<dbReference type="PANTHER" id="PTHR37848:SF1">
    <property type="entry name" value="SUN DOMAIN-CONTAINING PROTEIN"/>
    <property type="match status" value="1"/>
</dbReference>
<feature type="non-terminal residue" evidence="3">
    <location>
        <position position="1"/>
    </location>
</feature>
<reference evidence="3" key="1">
    <citation type="submission" date="2020-11" db="EMBL/GenBank/DDBJ databases">
        <authorList>
            <consortium name="DOE Joint Genome Institute"/>
            <person name="Ahrendt S."/>
            <person name="Riley R."/>
            <person name="Andreopoulos W."/>
            <person name="Labutti K."/>
            <person name="Pangilinan J."/>
            <person name="Ruiz-Duenas F.J."/>
            <person name="Barrasa J.M."/>
            <person name="Sanchez-Garcia M."/>
            <person name="Camarero S."/>
            <person name="Miyauchi S."/>
            <person name="Serrano A."/>
            <person name="Linde D."/>
            <person name="Babiker R."/>
            <person name="Drula E."/>
            <person name="Ayuso-Fernandez I."/>
            <person name="Pacheco R."/>
            <person name="Padilla G."/>
            <person name="Ferreira P."/>
            <person name="Barriuso J."/>
            <person name="Kellner H."/>
            <person name="Castanera R."/>
            <person name="Alfaro M."/>
            <person name="Ramirez L."/>
            <person name="Pisabarro A.G."/>
            <person name="Kuo A."/>
            <person name="Tritt A."/>
            <person name="Lipzen A."/>
            <person name="He G."/>
            <person name="Yan M."/>
            <person name="Ng V."/>
            <person name="Cullen D."/>
            <person name="Martin F."/>
            <person name="Rosso M.-N."/>
            <person name="Henrissat B."/>
            <person name="Hibbett D."/>
            <person name="Martinez A.T."/>
            <person name="Grigoriev I.V."/>
        </authorList>
    </citation>
    <scope>NUCLEOTIDE SEQUENCE</scope>
    <source>
        <strain evidence="3">MF-IS2</strain>
    </source>
</reference>
<dbReference type="PANTHER" id="PTHR37848">
    <property type="entry name" value="EXPRESSED PROTEIN"/>
    <property type="match status" value="1"/>
</dbReference>
<sequence length="427" mass="48249">GPPPAFAPYEAEWFEAGHGDVVSHDEHLNTDGEALYRFLLTQASQRPPSYRIRCRGSHIETRYRWVNTYGVHSDFGHNHNHNHNHNHYGHSHGHPGGTPIRTESYTERVTDFDFYIDPGEDEDANPRDDLSPIHWSVADNEPVYRGKMVREVELTSSTSSGTNRPNTDTAAATRRECKDYSEWIKRRTHSGLPPWVSGSGHGLNGWSVPTYPTSRDVLKSSKTVRQWADEYCSSPKLLKEFVYTKVLYGWDIGQLEAAIRSTIALSPYHGEIDVSFVPINSKVYIRSSNRISRALSNGWIKFLSIILFIFPFIWLFKRFHSKGGGRWEVCGGAYALKKWTPLNTTTTTTNPSTSQNGASTSQSFPFPSSSTSTPHGLNTLTSPPPRILQTSQGPHKLIGQREGEWFRHWEPVILRAVLTRYQSAAPL</sequence>
<dbReference type="EMBL" id="MU151058">
    <property type="protein sequence ID" value="KAF9453843.1"/>
    <property type="molecule type" value="Genomic_DNA"/>
</dbReference>
<evidence type="ECO:0000256" key="2">
    <source>
        <dbReference type="SAM" id="Phobius"/>
    </source>
</evidence>
<evidence type="ECO:0000256" key="1">
    <source>
        <dbReference type="SAM" id="MobiDB-lite"/>
    </source>
</evidence>
<evidence type="ECO:0000313" key="4">
    <source>
        <dbReference type="Proteomes" id="UP000807342"/>
    </source>
</evidence>
<feature type="region of interest" description="Disordered" evidence="1">
    <location>
        <begin position="345"/>
        <end position="392"/>
    </location>
</feature>
<gene>
    <name evidence="3" type="ORF">P691DRAFT_615220</name>
</gene>
<organism evidence="3 4">
    <name type="scientific">Macrolepiota fuliginosa MF-IS2</name>
    <dbReference type="NCBI Taxonomy" id="1400762"/>
    <lineage>
        <taxon>Eukaryota</taxon>
        <taxon>Fungi</taxon>
        <taxon>Dikarya</taxon>
        <taxon>Basidiomycota</taxon>
        <taxon>Agaricomycotina</taxon>
        <taxon>Agaricomycetes</taxon>
        <taxon>Agaricomycetidae</taxon>
        <taxon>Agaricales</taxon>
        <taxon>Agaricineae</taxon>
        <taxon>Agaricaceae</taxon>
        <taxon>Macrolepiota</taxon>
    </lineage>
</organism>
<dbReference type="AlphaFoldDB" id="A0A9P5XLY8"/>
<keyword evidence="2" id="KW-0472">Membrane</keyword>
<keyword evidence="2" id="KW-1133">Transmembrane helix</keyword>
<comment type="caution">
    <text evidence="3">The sequence shown here is derived from an EMBL/GenBank/DDBJ whole genome shotgun (WGS) entry which is preliminary data.</text>
</comment>
<feature type="compositionally biased region" description="Polar residues" evidence="1">
    <location>
        <begin position="154"/>
        <end position="170"/>
    </location>
</feature>
<dbReference type="OrthoDB" id="203796at2759"/>
<accession>A0A9P5XLY8</accession>
<keyword evidence="4" id="KW-1185">Reference proteome</keyword>
<name>A0A9P5XLY8_9AGAR</name>
<protein>
    <submittedName>
        <fullName evidence="3">Uncharacterized protein</fullName>
    </submittedName>
</protein>
<feature type="compositionally biased region" description="Low complexity" evidence="1">
    <location>
        <begin position="345"/>
        <end position="374"/>
    </location>
</feature>